<evidence type="ECO:0000256" key="3">
    <source>
        <dbReference type="ARBA" id="ARBA00006702"/>
    </source>
</evidence>
<evidence type="ECO:0000256" key="8">
    <source>
        <dbReference type="ARBA" id="ARBA00022912"/>
    </source>
</evidence>
<dbReference type="Pfam" id="PF00481">
    <property type="entry name" value="PP2C"/>
    <property type="match status" value="1"/>
</dbReference>
<dbReference type="Gene3D" id="3.60.40.10">
    <property type="entry name" value="PPM-type phosphatase domain"/>
    <property type="match status" value="1"/>
</dbReference>
<evidence type="ECO:0000256" key="2">
    <source>
        <dbReference type="ARBA" id="ARBA00001946"/>
    </source>
</evidence>
<comment type="cofactor">
    <cofactor evidence="2">
        <name>Mg(2+)</name>
        <dbReference type="ChEBI" id="CHEBI:18420"/>
    </cofactor>
</comment>
<evidence type="ECO:0000256" key="5">
    <source>
        <dbReference type="ARBA" id="ARBA00022723"/>
    </source>
</evidence>
<dbReference type="AlphaFoldDB" id="A0A3L6FR59"/>
<dbReference type="SMART" id="SM00331">
    <property type="entry name" value="PP2C_SIG"/>
    <property type="match status" value="1"/>
</dbReference>
<comment type="catalytic activity">
    <reaction evidence="10">
        <text>O-phospho-L-seryl-[protein] + H2O = L-seryl-[protein] + phosphate</text>
        <dbReference type="Rhea" id="RHEA:20629"/>
        <dbReference type="Rhea" id="RHEA-COMP:9863"/>
        <dbReference type="Rhea" id="RHEA-COMP:11604"/>
        <dbReference type="ChEBI" id="CHEBI:15377"/>
        <dbReference type="ChEBI" id="CHEBI:29999"/>
        <dbReference type="ChEBI" id="CHEBI:43474"/>
        <dbReference type="ChEBI" id="CHEBI:83421"/>
        <dbReference type="EC" id="3.1.3.16"/>
    </reaction>
</comment>
<dbReference type="InterPro" id="IPR036457">
    <property type="entry name" value="PPM-type-like_dom_sf"/>
</dbReference>
<evidence type="ECO:0000256" key="1">
    <source>
        <dbReference type="ARBA" id="ARBA00001936"/>
    </source>
</evidence>
<comment type="catalytic activity">
    <reaction evidence="11">
        <text>O-phospho-L-threonyl-[protein] + H2O = L-threonyl-[protein] + phosphate</text>
        <dbReference type="Rhea" id="RHEA:47004"/>
        <dbReference type="Rhea" id="RHEA-COMP:11060"/>
        <dbReference type="Rhea" id="RHEA-COMP:11605"/>
        <dbReference type="ChEBI" id="CHEBI:15377"/>
        <dbReference type="ChEBI" id="CHEBI:30013"/>
        <dbReference type="ChEBI" id="CHEBI:43474"/>
        <dbReference type="ChEBI" id="CHEBI:61977"/>
        <dbReference type="EC" id="3.1.3.16"/>
    </reaction>
</comment>
<gene>
    <name evidence="14" type="primary">At3g15260</name>
    <name evidence="14" type="ORF">Zm00014a_044411</name>
</gene>
<evidence type="ECO:0000313" key="14">
    <source>
        <dbReference type="EMBL" id="PWZ37312.1"/>
    </source>
</evidence>
<dbReference type="PANTHER" id="PTHR47992">
    <property type="entry name" value="PROTEIN PHOSPHATASE"/>
    <property type="match status" value="1"/>
</dbReference>
<feature type="region of interest" description="Disordered" evidence="12">
    <location>
        <begin position="44"/>
        <end position="72"/>
    </location>
</feature>
<feature type="compositionally biased region" description="Basic and acidic residues" evidence="12">
    <location>
        <begin position="44"/>
        <end position="60"/>
    </location>
</feature>
<dbReference type="CDD" id="cd00143">
    <property type="entry name" value="PP2Cc"/>
    <property type="match status" value="1"/>
</dbReference>
<dbReference type="InterPro" id="IPR001932">
    <property type="entry name" value="PPM-type_phosphatase-like_dom"/>
</dbReference>
<dbReference type="GO" id="GO:0046872">
    <property type="term" value="F:metal ion binding"/>
    <property type="evidence" value="ECO:0007669"/>
    <property type="project" value="UniProtKB-KW"/>
</dbReference>
<evidence type="ECO:0000256" key="6">
    <source>
        <dbReference type="ARBA" id="ARBA00022801"/>
    </source>
</evidence>
<evidence type="ECO:0000259" key="13">
    <source>
        <dbReference type="PROSITE" id="PS51746"/>
    </source>
</evidence>
<keyword evidence="6" id="KW-0378">Hydrolase</keyword>
<keyword evidence="5" id="KW-0479">Metal-binding</keyword>
<feature type="domain" description="PPM-type phosphatase" evidence="13">
    <location>
        <begin position="78"/>
        <end position="340"/>
    </location>
</feature>
<dbReference type="FunFam" id="3.60.40.10:FF:000010">
    <property type="entry name" value="Probable protein phosphatase 2C 39"/>
    <property type="match status" value="1"/>
</dbReference>
<comment type="caution">
    <text evidence="14">The sequence shown here is derived from an EMBL/GenBank/DDBJ whole genome shotgun (WGS) entry which is preliminary data.</text>
</comment>
<keyword evidence="9" id="KW-0464">Manganese</keyword>
<protein>
    <recommendedName>
        <fullName evidence="4">protein-serine/threonine phosphatase</fullName>
        <ecNumber evidence="4">3.1.3.16</ecNumber>
    </recommendedName>
</protein>
<dbReference type="GO" id="GO:0004722">
    <property type="term" value="F:protein serine/threonine phosphatase activity"/>
    <property type="evidence" value="ECO:0007669"/>
    <property type="project" value="UniProtKB-EC"/>
</dbReference>
<evidence type="ECO:0000256" key="4">
    <source>
        <dbReference type="ARBA" id="ARBA00013081"/>
    </source>
</evidence>
<dbReference type="PROSITE" id="PS51746">
    <property type="entry name" value="PPM_2"/>
    <property type="match status" value="1"/>
</dbReference>
<evidence type="ECO:0000256" key="9">
    <source>
        <dbReference type="ARBA" id="ARBA00023211"/>
    </source>
</evidence>
<reference evidence="14 15" key="1">
    <citation type="journal article" date="2018" name="Nat. Genet.">
        <title>Extensive intraspecific gene order and gene structural variations between Mo17 and other maize genomes.</title>
        <authorList>
            <person name="Sun S."/>
            <person name="Zhou Y."/>
            <person name="Chen J."/>
            <person name="Shi J."/>
            <person name="Zhao H."/>
            <person name="Zhao H."/>
            <person name="Song W."/>
            <person name="Zhang M."/>
            <person name="Cui Y."/>
            <person name="Dong X."/>
            <person name="Liu H."/>
            <person name="Ma X."/>
            <person name="Jiao Y."/>
            <person name="Wang B."/>
            <person name="Wei X."/>
            <person name="Stein J.C."/>
            <person name="Glaubitz J.C."/>
            <person name="Lu F."/>
            <person name="Yu G."/>
            <person name="Liang C."/>
            <person name="Fengler K."/>
            <person name="Li B."/>
            <person name="Rafalski A."/>
            <person name="Schnable P.S."/>
            <person name="Ware D.H."/>
            <person name="Buckler E.S."/>
            <person name="Lai J."/>
        </authorList>
    </citation>
    <scope>NUCLEOTIDE SEQUENCE [LARGE SCALE GENOMIC DNA]</scope>
    <source>
        <strain evidence="15">cv. Missouri 17</strain>
        <tissue evidence="14">Seedling</tissue>
    </source>
</reference>
<evidence type="ECO:0000313" key="15">
    <source>
        <dbReference type="Proteomes" id="UP000251960"/>
    </source>
</evidence>
<comment type="cofactor">
    <cofactor evidence="1">
        <name>Mn(2+)</name>
        <dbReference type="ChEBI" id="CHEBI:29035"/>
    </cofactor>
</comment>
<dbReference type="ExpressionAtlas" id="A0A3L6FR59">
    <property type="expression patterns" value="baseline and differential"/>
</dbReference>
<evidence type="ECO:0000256" key="12">
    <source>
        <dbReference type="SAM" id="MobiDB-lite"/>
    </source>
</evidence>
<dbReference type="Proteomes" id="UP000251960">
    <property type="component" value="Chromosome 2"/>
</dbReference>
<keyword evidence="7" id="KW-0460">Magnesium</keyword>
<accession>A0A3L6FR59</accession>
<dbReference type="SUPFAM" id="SSF81606">
    <property type="entry name" value="PP2C-like"/>
    <property type="match status" value="1"/>
</dbReference>
<comment type="similarity">
    <text evidence="3">Belongs to the PP2C family.</text>
</comment>
<evidence type="ECO:0000256" key="11">
    <source>
        <dbReference type="ARBA" id="ARBA00048336"/>
    </source>
</evidence>
<dbReference type="EMBL" id="NCVQ01000003">
    <property type="protein sequence ID" value="PWZ37312.1"/>
    <property type="molecule type" value="Genomic_DNA"/>
</dbReference>
<dbReference type="SMART" id="SM00332">
    <property type="entry name" value="PP2Cc"/>
    <property type="match status" value="1"/>
</dbReference>
<sequence>MARGGDAGRLENAEGWEFSYPAVIQTMDGLVHVTYTYNRTQIKQRKDESGGAHAVADEAVRGTGKGKSEAAPGRRKVTYGFHLVEGRMPHGMEDRHVAEFRKLDDGNEVGLFAVFDGHSGADVATYLREHLFDNILMDQSGSDFWTDPTEAIRRAYHRTDRKLLKKTAGDDSGEGMKKGRRRGGSTAVTAILINGEELVVANVGDSRAVLCDAGGRARQLSVDHEPLRERRAIEARGGFVTEIHGDVPRVDAQLAMARAFGDRSLKEHISSDPDVAIEDVGDGAELLVLASDGLWKVMSNQEAVDEARGIEDARKAAVRLVDEAVRRGSKDDISCIVVRLH</sequence>
<organism evidence="14 15">
    <name type="scientific">Zea mays</name>
    <name type="common">Maize</name>
    <dbReference type="NCBI Taxonomy" id="4577"/>
    <lineage>
        <taxon>Eukaryota</taxon>
        <taxon>Viridiplantae</taxon>
        <taxon>Streptophyta</taxon>
        <taxon>Embryophyta</taxon>
        <taxon>Tracheophyta</taxon>
        <taxon>Spermatophyta</taxon>
        <taxon>Magnoliopsida</taxon>
        <taxon>Liliopsida</taxon>
        <taxon>Poales</taxon>
        <taxon>Poaceae</taxon>
        <taxon>PACMAD clade</taxon>
        <taxon>Panicoideae</taxon>
        <taxon>Andropogonodae</taxon>
        <taxon>Andropogoneae</taxon>
        <taxon>Tripsacinae</taxon>
        <taxon>Zea</taxon>
    </lineage>
</organism>
<name>A0A3L6FR59_MAIZE</name>
<keyword evidence="8" id="KW-0904">Protein phosphatase</keyword>
<evidence type="ECO:0000256" key="7">
    <source>
        <dbReference type="ARBA" id="ARBA00022842"/>
    </source>
</evidence>
<evidence type="ECO:0000256" key="10">
    <source>
        <dbReference type="ARBA" id="ARBA00047761"/>
    </source>
</evidence>
<proteinExistence type="inferred from homology"/>
<dbReference type="InterPro" id="IPR015655">
    <property type="entry name" value="PP2C"/>
</dbReference>
<dbReference type="EC" id="3.1.3.16" evidence="4"/>